<dbReference type="Gene3D" id="3.30.300.210">
    <property type="entry name" value="Nutrient germinant receptor protein C, domain 3"/>
    <property type="match status" value="1"/>
</dbReference>
<dbReference type="PROSITE" id="PS51257">
    <property type="entry name" value="PROKAR_LIPOPROTEIN"/>
    <property type="match status" value="1"/>
</dbReference>
<evidence type="ECO:0000313" key="10">
    <source>
        <dbReference type="EMBL" id="TLS53416.1"/>
    </source>
</evidence>
<dbReference type="Pfam" id="PF05504">
    <property type="entry name" value="Spore_GerAC"/>
    <property type="match status" value="1"/>
</dbReference>
<evidence type="ECO:0000256" key="5">
    <source>
        <dbReference type="ARBA" id="ARBA00023136"/>
    </source>
</evidence>
<dbReference type="PANTHER" id="PTHR35789:SF1">
    <property type="entry name" value="SPORE GERMINATION PROTEIN B3"/>
    <property type="match status" value="1"/>
</dbReference>
<reference evidence="10 11" key="1">
    <citation type="submission" date="2019-05" db="EMBL/GenBank/DDBJ databases">
        <authorList>
            <person name="Narsing Rao M.P."/>
            <person name="Li W.J."/>
        </authorList>
    </citation>
    <scope>NUCLEOTIDE SEQUENCE [LARGE SCALE GENOMIC DNA]</scope>
    <source>
        <strain evidence="10 11">SYSU_K30003</strain>
    </source>
</reference>
<evidence type="ECO:0000256" key="3">
    <source>
        <dbReference type="ARBA" id="ARBA00022544"/>
    </source>
</evidence>
<dbReference type="NCBIfam" id="TIGR02887">
    <property type="entry name" value="spore_ger_x_C"/>
    <property type="match status" value="1"/>
</dbReference>
<evidence type="ECO:0000259" key="8">
    <source>
        <dbReference type="Pfam" id="PF05504"/>
    </source>
</evidence>
<evidence type="ECO:0000256" key="2">
    <source>
        <dbReference type="ARBA" id="ARBA00007886"/>
    </source>
</evidence>
<keyword evidence="7" id="KW-0449">Lipoprotein</keyword>
<evidence type="ECO:0000259" key="9">
    <source>
        <dbReference type="Pfam" id="PF25198"/>
    </source>
</evidence>
<evidence type="ECO:0000256" key="6">
    <source>
        <dbReference type="ARBA" id="ARBA00023139"/>
    </source>
</evidence>
<dbReference type="InterPro" id="IPR038501">
    <property type="entry name" value="Spore_GerAC_C_sf"/>
</dbReference>
<dbReference type="InterPro" id="IPR046953">
    <property type="entry name" value="Spore_GerAC-like_C"/>
</dbReference>
<proteinExistence type="inferred from homology"/>
<name>A0A5R9GG81_9BACL</name>
<evidence type="ECO:0000256" key="7">
    <source>
        <dbReference type="ARBA" id="ARBA00023288"/>
    </source>
</evidence>
<comment type="subcellular location">
    <subcellularLocation>
        <location evidence="1">Membrane</location>
        <topology evidence="1">Lipid-anchor</topology>
    </subcellularLocation>
</comment>
<feature type="domain" description="Spore germination protein N-terminal" evidence="9">
    <location>
        <begin position="33"/>
        <end position="207"/>
    </location>
</feature>
<protein>
    <submittedName>
        <fullName evidence="10">Ger(X)C family spore germination protein</fullName>
    </submittedName>
</protein>
<dbReference type="Pfam" id="PF25198">
    <property type="entry name" value="Spore_GerAC_N"/>
    <property type="match status" value="1"/>
</dbReference>
<dbReference type="InterPro" id="IPR008844">
    <property type="entry name" value="Spore_GerAC-like"/>
</dbReference>
<accession>A0A5R9GG81</accession>
<dbReference type="GO" id="GO:0009847">
    <property type="term" value="P:spore germination"/>
    <property type="evidence" value="ECO:0007669"/>
    <property type="project" value="InterPro"/>
</dbReference>
<dbReference type="AlphaFoldDB" id="A0A5R9GG81"/>
<dbReference type="PANTHER" id="PTHR35789">
    <property type="entry name" value="SPORE GERMINATION PROTEIN B3"/>
    <property type="match status" value="1"/>
</dbReference>
<feature type="domain" description="Spore germination GerAC-like C-terminal" evidence="8">
    <location>
        <begin position="225"/>
        <end position="390"/>
    </location>
</feature>
<organism evidence="10 11">
    <name type="scientific">Paenibacillus antri</name>
    <dbReference type="NCBI Taxonomy" id="2582848"/>
    <lineage>
        <taxon>Bacteria</taxon>
        <taxon>Bacillati</taxon>
        <taxon>Bacillota</taxon>
        <taxon>Bacilli</taxon>
        <taxon>Bacillales</taxon>
        <taxon>Paenibacillaceae</taxon>
        <taxon>Paenibacillus</taxon>
    </lineage>
</organism>
<gene>
    <name evidence="10" type="ORF">FE782_03865</name>
</gene>
<comment type="similarity">
    <text evidence="2">Belongs to the GerABKC lipoprotein family.</text>
</comment>
<dbReference type="Proteomes" id="UP000309676">
    <property type="component" value="Unassembled WGS sequence"/>
</dbReference>
<dbReference type="InterPro" id="IPR057336">
    <property type="entry name" value="GerAC_N"/>
</dbReference>
<evidence type="ECO:0000256" key="1">
    <source>
        <dbReference type="ARBA" id="ARBA00004635"/>
    </source>
</evidence>
<evidence type="ECO:0000256" key="4">
    <source>
        <dbReference type="ARBA" id="ARBA00022729"/>
    </source>
</evidence>
<sequence>MRVNPGASGYSLGRRRWWLLLLLLPVMTGCWGRQEVNDIGIVTATAVDRSDNGDIVVMLLFAIPRLVGTSSMTGGGGESKMSTTAGWVVTAGGETVMDAFRNIQAKLPRTIYFSHNRVLLLGERLAREGIAPVLDVFQRNRQSQLNSFVLVAEHPEDILRFKPTFEKLSSEIIEEEIVRGVGTNVRLVEFLAMLHAEGQEAFAPVVELTKSTEKKNGSNLRATTKTAAFRGDRLVGLLGDEATRGLVWLRNEVRDGVITIQVPESRGGGKISAEIKSGSTRFRPSVRDGRVRIRIETEATLDIAENASKMEIERHLGTVESYFERDLEERLRALCDKVQRNLHTDIVGFGQSLYRNDPKRWRGEYAERWDETFPNVRADISVSVQVLNTGLVGKRVDIWEEER</sequence>
<keyword evidence="3" id="KW-0309">Germination</keyword>
<keyword evidence="5" id="KW-0472">Membrane</keyword>
<keyword evidence="11" id="KW-1185">Reference proteome</keyword>
<comment type="caution">
    <text evidence="10">The sequence shown here is derived from an EMBL/GenBank/DDBJ whole genome shotgun (WGS) entry which is preliminary data.</text>
</comment>
<keyword evidence="6" id="KW-0564">Palmitate</keyword>
<keyword evidence="4" id="KW-0732">Signal</keyword>
<dbReference type="EMBL" id="VCIW01000002">
    <property type="protein sequence ID" value="TLS53416.1"/>
    <property type="molecule type" value="Genomic_DNA"/>
</dbReference>
<dbReference type="GO" id="GO:0016020">
    <property type="term" value="C:membrane"/>
    <property type="evidence" value="ECO:0007669"/>
    <property type="project" value="UniProtKB-SubCell"/>
</dbReference>
<evidence type="ECO:0000313" key="11">
    <source>
        <dbReference type="Proteomes" id="UP000309676"/>
    </source>
</evidence>